<feature type="compositionally biased region" description="Basic and acidic residues" evidence="12">
    <location>
        <begin position="527"/>
        <end position="553"/>
    </location>
</feature>
<organism evidence="16">
    <name type="scientific">Angiostrongylus costaricensis</name>
    <name type="common">Nematode worm</name>
    <dbReference type="NCBI Taxonomy" id="334426"/>
    <lineage>
        <taxon>Eukaryota</taxon>
        <taxon>Metazoa</taxon>
        <taxon>Ecdysozoa</taxon>
        <taxon>Nematoda</taxon>
        <taxon>Chromadorea</taxon>
        <taxon>Rhabditida</taxon>
        <taxon>Rhabditina</taxon>
        <taxon>Rhabditomorpha</taxon>
        <taxon>Strongyloidea</taxon>
        <taxon>Metastrongylidae</taxon>
        <taxon>Angiostrongylus</taxon>
    </lineage>
</organism>
<proteinExistence type="inferred from homology"/>
<evidence type="ECO:0000256" key="4">
    <source>
        <dbReference type="ARBA" id="ARBA00013472"/>
    </source>
</evidence>
<dbReference type="STRING" id="334426.A0A0R3PBP7"/>
<dbReference type="GO" id="GO:0008139">
    <property type="term" value="F:nuclear localization sequence binding"/>
    <property type="evidence" value="ECO:0007669"/>
    <property type="project" value="TreeGrafter"/>
</dbReference>
<evidence type="ECO:0000256" key="11">
    <source>
        <dbReference type="ARBA" id="ARBA00023242"/>
    </source>
</evidence>
<keyword evidence="7" id="KW-0509">mRNA transport</keyword>
<dbReference type="GO" id="GO:0000973">
    <property type="term" value="P:post-transcriptional tethering of RNA polymerase II gene DNA at nuclear periphery"/>
    <property type="evidence" value="ECO:0007669"/>
    <property type="project" value="TreeGrafter"/>
</dbReference>
<dbReference type="WBParaSite" id="ACOC_0000114001-mRNA-1">
    <property type="protein sequence ID" value="ACOC_0000114001-mRNA-1"/>
    <property type="gene ID" value="ACOC_0000114001"/>
</dbReference>
<feature type="domain" description="Peptidase S59" evidence="13">
    <location>
        <begin position="631"/>
        <end position="773"/>
    </location>
</feature>
<evidence type="ECO:0000256" key="12">
    <source>
        <dbReference type="SAM" id="MobiDB-lite"/>
    </source>
</evidence>
<dbReference type="Gene3D" id="1.25.40.690">
    <property type="match status" value="1"/>
</dbReference>
<dbReference type="Gene3D" id="3.30.1610.10">
    <property type="entry name" value="Peptidase S59, nucleoporin"/>
    <property type="match status" value="1"/>
</dbReference>
<dbReference type="InterPro" id="IPR007230">
    <property type="entry name" value="Nup98_auto-Pept-S59_dom"/>
</dbReference>
<dbReference type="PANTHER" id="PTHR23198:SF6">
    <property type="entry name" value="NUCLEAR PORE COMPLEX PROTEIN NUP98-NUP96"/>
    <property type="match status" value="1"/>
</dbReference>
<sequence>MKLSNMRKFSDDFLVATYLSLYLATASSVNGTTIKFEPLVASDTMMKNGSQTTIQTKHMCITAMKAYESKSLEELRIDDYIANRKTPSTTGGLFGSSSSSTAGTSIFSSTPAKPSLVRHYSVANQQVVFLALRQHLQRSDHQAVAYLAVILEARRSGQTRRNKRDHFLEDLRLAQPLPLRARLRLVQQPTQLTSTPFGQTATSTGGGLFGSNTNTSTGGLFGKPAGTSPFSFGSSSNTTFGQASSGGGLFGNTQKPGGLFGSTNTTGGSLFGSQSTQQGTGLFGSTQPTQSLFGSNTANQQTATTTTGFGSAVPTTINVPAATPIVLGSDVNQAQVQMALLDAQIAASPYGDCSLLKLASAKDSNDMPNPISTQRQLKFLAAKSATSSPLNTSLANGERGSPSVQSSQISMKSSFLPVIPPKVADTCKASPRARTTVIPGRDVNYTSSVTPPTLGKGIRSKTVNGSNSFASRSLNGSLINKTVDAVIETSLTGNMNKPPNSGRRENLKHLDLSAVMQAVTHNGNSETEEKSHCSDPDELPSHDINTRERDKNYSPEINQRTVSLHRGDVRNGGVPRLQLDGSACEESAVSSSKSSGVNGAGVGSSSISTNMATLPQVVLSPSSQPIVRLNSPDYFTDPSINAMHEMVVDGKVVLNNGLTVGRATYGTVFWPGRIELENVVLDEIVVFRHKEVTVYPDESKKPPVGEGLNRPAEITLERVWHVDRVTKEEIRDTLKLIDLGWRDRLEKVTARMGAVFKDYRPSTGSWVFRVEHFSKYGLPDDEDDADVAIVPNAKDNQTLPAQTSTCDIDTSIEEQTIQSHVQRTKIVQVAAQIGTSTGVHTKTGGSIKQSVKVLKYFGKVLIKVAENDDAEMTEGCNLAMKVGLGGKLDLDYDDNSVFGDYEIATWEHNGVPYKKMKKEEALDYVNEESKRLLELSTLSTQHVRRVTLKYHEPVYVFQGGVEQLIIDMLEHNVRLSRAIRRNTSASSRVRHCEIEGETSAPRIKPAEDAAPQLLDSFLATSRQSECTEEQRVWRLCQALFPSDKSGNWLWQRTQDVRQWLSEEVSLLPRKKFQGGIAAHVWSLLCAGDAGGAAGVALDGGMPTLSLMISTALSLEQIGQQGCSAMIEMWKSDDELGEMPKDLIKIFLVLAGKTHEKFIHKGKTVELNCLEGLDWRQAFGIHLWFINWAGFLEDAVESFSDDVNSGRASSPESHIFEQLIRLACSPGHHVEAVLDAAMMLSPNPLDAHLGWHLWSLLRALGYNTLSPEAEQRLHTDYSSLLAACGQWPLAVFVLSHISHDHCRSLAIRQVLECMSSTARSQDYDRILAICDIPVEWIAAAKLTKAKSDGNLELACEHALTAKEYATALRLFTEEVAPNAIAMGDLEKLRPLVERMEKEADKISGWGALGQIYADYCMLKTMDDEDTEENEEQMNALVDSIRIRINAPVFDKPIQRYLFQPMCLNPKKT</sequence>
<evidence type="ECO:0000313" key="14">
    <source>
        <dbReference type="EMBL" id="VDM52726.1"/>
    </source>
</evidence>
<comment type="subcellular location">
    <subcellularLocation>
        <location evidence="2">Nucleus membrane</location>
        <topology evidence="2">Peripheral membrane protein</topology>
        <orientation evidence="2">Nucleoplasmic side</orientation>
    </subcellularLocation>
    <subcellularLocation>
        <location evidence="1">Nucleus</location>
        <location evidence="1">Nuclear pore complex</location>
    </subcellularLocation>
</comment>
<dbReference type="EMBL" id="UYYA01000155">
    <property type="protein sequence ID" value="VDM52726.1"/>
    <property type="molecule type" value="Genomic_DNA"/>
</dbReference>
<dbReference type="GO" id="GO:0034398">
    <property type="term" value="P:telomere tethering at nuclear periphery"/>
    <property type="evidence" value="ECO:0007669"/>
    <property type="project" value="TreeGrafter"/>
</dbReference>
<dbReference type="GO" id="GO:0006606">
    <property type="term" value="P:protein import into nucleus"/>
    <property type="evidence" value="ECO:0007669"/>
    <property type="project" value="TreeGrafter"/>
</dbReference>
<dbReference type="GO" id="GO:0017056">
    <property type="term" value="F:structural constituent of nuclear pore"/>
    <property type="evidence" value="ECO:0007669"/>
    <property type="project" value="InterPro"/>
</dbReference>
<feature type="region of interest" description="Disordered" evidence="12">
    <location>
        <begin position="567"/>
        <end position="604"/>
    </location>
</feature>
<evidence type="ECO:0000256" key="7">
    <source>
        <dbReference type="ARBA" id="ARBA00022816"/>
    </source>
</evidence>
<evidence type="ECO:0000256" key="2">
    <source>
        <dbReference type="ARBA" id="ARBA00004620"/>
    </source>
</evidence>
<dbReference type="InterPro" id="IPR021967">
    <property type="entry name" value="Nup98_C"/>
</dbReference>
<accession>A0A0R3PBP7</accession>
<keyword evidence="10" id="KW-0906">Nuclear pore complex</keyword>
<evidence type="ECO:0000256" key="6">
    <source>
        <dbReference type="ARBA" id="ARBA00022813"/>
    </source>
</evidence>
<dbReference type="Pfam" id="PF12110">
    <property type="entry name" value="Nup96"/>
    <property type="match status" value="1"/>
</dbReference>
<keyword evidence="11" id="KW-0539">Nucleus</keyword>
<keyword evidence="15" id="KW-1185">Reference proteome</keyword>
<keyword evidence="6" id="KW-0068">Autocatalytic cleavage</keyword>
<dbReference type="GO" id="GO:0031965">
    <property type="term" value="C:nuclear membrane"/>
    <property type="evidence" value="ECO:0007669"/>
    <property type="project" value="UniProtKB-SubCell"/>
</dbReference>
<dbReference type="Gene3D" id="1.10.10.2360">
    <property type="match status" value="1"/>
</dbReference>
<dbReference type="Pfam" id="PF13634">
    <property type="entry name" value="Nucleoporin_FG"/>
    <property type="match status" value="2"/>
</dbReference>
<keyword evidence="8" id="KW-0653">Protein transport</keyword>
<evidence type="ECO:0000313" key="16">
    <source>
        <dbReference type="WBParaSite" id="ACOC_0000114001-mRNA-1"/>
    </source>
</evidence>
<dbReference type="InterPro" id="IPR025574">
    <property type="entry name" value="Nucleoporin_FG_rpt"/>
</dbReference>
<dbReference type="InterPro" id="IPR037665">
    <property type="entry name" value="Nucleoporin_S59-like"/>
</dbReference>
<comment type="similarity">
    <text evidence="3">Belongs to the nucleoporin GLFG family.</text>
</comment>
<dbReference type="GO" id="GO:0051028">
    <property type="term" value="P:mRNA transport"/>
    <property type="evidence" value="ECO:0007669"/>
    <property type="project" value="UniProtKB-KW"/>
</dbReference>
<feature type="region of interest" description="Disordered" evidence="12">
    <location>
        <begin position="521"/>
        <end position="554"/>
    </location>
</feature>
<dbReference type="OMA" id="PMGKGLN"/>
<feature type="region of interest" description="Disordered" evidence="12">
    <location>
        <begin position="388"/>
        <end position="407"/>
    </location>
</feature>
<dbReference type="GO" id="GO:0006405">
    <property type="term" value="P:RNA export from nucleus"/>
    <property type="evidence" value="ECO:0007669"/>
    <property type="project" value="TreeGrafter"/>
</dbReference>
<dbReference type="SUPFAM" id="SSF82215">
    <property type="entry name" value="C-terminal autoproteolytic domain of nucleoporin nup98"/>
    <property type="match status" value="1"/>
</dbReference>
<evidence type="ECO:0000256" key="1">
    <source>
        <dbReference type="ARBA" id="ARBA00004567"/>
    </source>
</evidence>
<dbReference type="FunFam" id="1.10.10.2360:FF:000001">
    <property type="entry name" value="Nuclear pore complex protein Nup98-Nup96"/>
    <property type="match status" value="1"/>
</dbReference>
<name>A0A0R3PBP7_ANGCS</name>
<evidence type="ECO:0000256" key="9">
    <source>
        <dbReference type="ARBA" id="ARBA00023010"/>
    </source>
</evidence>
<evidence type="ECO:0000256" key="5">
    <source>
        <dbReference type="ARBA" id="ARBA00022448"/>
    </source>
</evidence>
<dbReference type="FunFam" id="3.30.1610.10:FF:000002">
    <property type="entry name" value="nuclear pore complex protein NUP98A"/>
    <property type="match status" value="1"/>
</dbReference>
<keyword evidence="5" id="KW-0813">Transport</keyword>
<evidence type="ECO:0000313" key="15">
    <source>
        <dbReference type="Proteomes" id="UP000267027"/>
    </source>
</evidence>
<keyword evidence="9" id="KW-0811">Translocation</keyword>
<evidence type="ECO:0000256" key="8">
    <source>
        <dbReference type="ARBA" id="ARBA00022927"/>
    </source>
</evidence>
<evidence type="ECO:0000256" key="3">
    <source>
        <dbReference type="ARBA" id="ARBA00008926"/>
    </source>
</evidence>
<dbReference type="Pfam" id="PF04096">
    <property type="entry name" value="Nucleoporin2"/>
    <property type="match status" value="1"/>
</dbReference>
<reference evidence="14 15" key="2">
    <citation type="submission" date="2018-11" db="EMBL/GenBank/DDBJ databases">
        <authorList>
            <consortium name="Pathogen Informatics"/>
        </authorList>
    </citation>
    <scope>NUCLEOTIDE SEQUENCE [LARGE SCALE GENOMIC DNA]</scope>
    <source>
        <strain evidence="14 15">Costa Rica</strain>
    </source>
</reference>
<dbReference type="PROSITE" id="PS51434">
    <property type="entry name" value="NUP_C"/>
    <property type="match status" value="1"/>
</dbReference>
<dbReference type="Pfam" id="PF21240">
    <property type="entry name" value="Nup98_GLEBS"/>
    <property type="match status" value="1"/>
</dbReference>
<gene>
    <name evidence="14" type="ORF">ACOC_LOCUS1141</name>
</gene>
<evidence type="ECO:0000256" key="10">
    <source>
        <dbReference type="ARBA" id="ARBA00023132"/>
    </source>
</evidence>
<dbReference type="GO" id="GO:0003006">
    <property type="term" value="P:developmental process involved in reproduction"/>
    <property type="evidence" value="ECO:0007669"/>
    <property type="project" value="UniProtKB-ARBA"/>
</dbReference>
<protein>
    <recommendedName>
        <fullName evidence="4">Nuclear pore complex protein Nup98-Nup96</fullName>
    </recommendedName>
</protein>
<feature type="compositionally biased region" description="Low complexity" evidence="12">
    <location>
        <begin position="581"/>
        <end position="604"/>
    </location>
</feature>
<evidence type="ECO:0000259" key="13">
    <source>
        <dbReference type="PROSITE" id="PS51434"/>
    </source>
</evidence>
<dbReference type="InterPro" id="IPR036903">
    <property type="entry name" value="Nup98_auto-Pept-S59_dom_sf"/>
</dbReference>
<dbReference type="OrthoDB" id="3797628at2759"/>
<dbReference type="PANTHER" id="PTHR23198">
    <property type="entry name" value="NUCLEOPORIN"/>
    <property type="match status" value="1"/>
</dbReference>
<dbReference type="GO" id="GO:0003723">
    <property type="term" value="F:RNA binding"/>
    <property type="evidence" value="ECO:0007669"/>
    <property type="project" value="TreeGrafter"/>
</dbReference>
<dbReference type="GO" id="GO:0044614">
    <property type="term" value="C:nuclear pore cytoplasmic filaments"/>
    <property type="evidence" value="ECO:0007669"/>
    <property type="project" value="TreeGrafter"/>
</dbReference>
<dbReference type="Proteomes" id="UP000267027">
    <property type="component" value="Unassembled WGS sequence"/>
</dbReference>
<reference evidence="16" key="1">
    <citation type="submission" date="2016-04" db="UniProtKB">
        <authorList>
            <consortium name="WormBaseParasite"/>
        </authorList>
    </citation>
    <scope>IDENTIFICATION</scope>
</reference>